<keyword evidence="1" id="KW-0223">Dioxygenase</keyword>
<comment type="caution">
    <text evidence="1">Lacks conserved residue(s) required for the propagation of feature annotation.</text>
</comment>
<organism evidence="8 14">
    <name type="scientific">Adineta steineri</name>
    <dbReference type="NCBI Taxonomy" id="433720"/>
    <lineage>
        <taxon>Eukaryota</taxon>
        <taxon>Metazoa</taxon>
        <taxon>Spiralia</taxon>
        <taxon>Gnathifera</taxon>
        <taxon>Rotifera</taxon>
        <taxon>Eurotatoria</taxon>
        <taxon>Bdelloidea</taxon>
        <taxon>Adinetida</taxon>
        <taxon>Adinetidae</taxon>
        <taxon>Adineta</taxon>
    </lineage>
</organism>
<dbReference type="Proteomes" id="UP000663860">
    <property type="component" value="Unassembled WGS sequence"/>
</dbReference>
<dbReference type="Proteomes" id="UP000663868">
    <property type="component" value="Unassembled WGS sequence"/>
</dbReference>
<dbReference type="Proteomes" id="UP000663877">
    <property type="component" value="Unassembled WGS sequence"/>
</dbReference>
<dbReference type="Proteomes" id="UP000663845">
    <property type="component" value="Unassembled WGS sequence"/>
</dbReference>
<dbReference type="EMBL" id="CAJNOI010000017">
    <property type="protein sequence ID" value="CAF0821110.1"/>
    <property type="molecule type" value="Genomic_DNA"/>
</dbReference>
<dbReference type="Pfam" id="PF03301">
    <property type="entry name" value="Trp_dioxygenase"/>
    <property type="match status" value="1"/>
</dbReference>
<dbReference type="EMBL" id="CAJNON010000014">
    <property type="protein sequence ID" value="CAF0779266.1"/>
    <property type="molecule type" value="Genomic_DNA"/>
</dbReference>
<dbReference type="EMBL" id="CAJOBB010003752">
    <property type="protein sequence ID" value="CAF4056967.1"/>
    <property type="molecule type" value="Genomic_DNA"/>
</dbReference>
<comment type="catalytic activity">
    <reaction evidence="1">
        <text>L-tryptophan + O2 = N-formyl-L-kynurenine</text>
        <dbReference type="Rhea" id="RHEA:24536"/>
        <dbReference type="ChEBI" id="CHEBI:15379"/>
        <dbReference type="ChEBI" id="CHEBI:57912"/>
        <dbReference type="ChEBI" id="CHEBI:58629"/>
        <dbReference type="EC" id="1.13.11.11"/>
    </reaction>
</comment>
<dbReference type="GO" id="GO:0004833">
    <property type="term" value="F:L-tryptophan 2,3-dioxygenase activity"/>
    <property type="evidence" value="ECO:0007669"/>
    <property type="project" value="UniProtKB-UniRule"/>
</dbReference>
<dbReference type="PANTHER" id="PTHR10138">
    <property type="entry name" value="TRYPTOPHAN 2,3-DIOXYGENASE"/>
    <property type="match status" value="1"/>
</dbReference>
<evidence type="ECO:0000313" key="10">
    <source>
        <dbReference type="EMBL" id="CAF3801236.1"/>
    </source>
</evidence>
<dbReference type="AlphaFoldDB" id="A0A813U5I6"/>
<comment type="function">
    <text evidence="1">Heme-dependent dioxygenase that catalyzes the oxidative cleavage of the L-tryptophan (L-Trp) pyrrole ring and converts L-tryptophan to N-formyl-L-kynurenine. Catalyzes the oxidative cleavage of the indole moiety.</text>
</comment>
<evidence type="ECO:0000313" key="3">
    <source>
        <dbReference type="EMBL" id="CAF0724643.1"/>
    </source>
</evidence>
<dbReference type="GO" id="GO:0046872">
    <property type="term" value="F:metal ion binding"/>
    <property type="evidence" value="ECO:0007669"/>
    <property type="project" value="UniProtKB-KW"/>
</dbReference>
<evidence type="ECO:0000313" key="8">
    <source>
        <dbReference type="EMBL" id="CAF0821110.1"/>
    </source>
</evidence>
<dbReference type="UniPathway" id="UPA00333">
    <property type="reaction ID" value="UER00453"/>
</dbReference>
<evidence type="ECO:0000256" key="2">
    <source>
        <dbReference type="SAM" id="MobiDB-lite"/>
    </source>
</evidence>
<dbReference type="GO" id="GO:0020037">
    <property type="term" value="F:heme binding"/>
    <property type="evidence" value="ECO:0007669"/>
    <property type="project" value="UniProtKB-UniRule"/>
</dbReference>
<evidence type="ECO:0000313" key="6">
    <source>
        <dbReference type="EMBL" id="CAF0810337.1"/>
    </source>
</evidence>
<reference evidence="8" key="1">
    <citation type="submission" date="2021-02" db="EMBL/GenBank/DDBJ databases">
        <authorList>
            <person name="Nowell W R."/>
        </authorList>
    </citation>
    <scope>NUCLEOTIDE SEQUENCE</scope>
</reference>
<keyword evidence="1" id="KW-0408">Iron</keyword>
<dbReference type="InterPro" id="IPR037217">
    <property type="entry name" value="Trp/Indoleamine_2_3_dOase-like"/>
</dbReference>
<dbReference type="EMBL" id="CAJNOG010000009">
    <property type="protein sequence ID" value="CAF0741614.1"/>
    <property type="molecule type" value="Genomic_DNA"/>
</dbReference>
<dbReference type="PANTHER" id="PTHR10138:SF0">
    <property type="entry name" value="TRYPTOPHAN 2,3-DIOXYGENASE"/>
    <property type="match status" value="1"/>
</dbReference>
<protein>
    <recommendedName>
        <fullName evidence="1">Tryptophan 2,3-dioxygenase</fullName>
        <shortName evidence="1">TDO</shortName>
        <ecNumber evidence="1">1.13.11.11</ecNumber>
    </recommendedName>
    <alternativeName>
        <fullName evidence="1">Tryptamin 2,3-dioxygenase</fullName>
    </alternativeName>
    <alternativeName>
        <fullName evidence="1">Tryptophan oxygenase</fullName>
        <shortName evidence="1">TO</shortName>
        <shortName evidence="1">TRPO</shortName>
    </alternativeName>
    <alternativeName>
        <fullName evidence="1">Tryptophan pyrrolase</fullName>
    </alternativeName>
    <alternativeName>
        <fullName evidence="1">Tryptophanase</fullName>
    </alternativeName>
</protein>
<proteinExistence type="inferred from homology"/>
<comment type="cofactor">
    <cofactor evidence="1">
        <name>heme</name>
        <dbReference type="ChEBI" id="CHEBI:30413"/>
    </cofactor>
    <text evidence="1">Binds 1 heme group per subunit.</text>
</comment>
<dbReference type="Proteomes" id="UP000663891">
    <property type="component" value="Unassembled WGS sequence"/>
</dbReference>
<dbReference type="InterPro" id="IPR004981">
    <property type="entry name" value="Trp_2_3_dOase"/>
</dbReference>
<dbReference type="GO" id="GO:0019442">
    <property type="term" value="P:L-tryptophan catabolic process to acetyl-CoA"/>
    <property type="evidence" value="ECO:0007669"/>
    <property type="project" value="TreeGrafter"/>
</dbReference>
<keyword evidence="13" id="KW-1185">Reference proteome</keyword>
<dbReference type="Proteomes" id="UP000663881">
    <property type="component" value="Unassembled WGS sequence"/>
</dbReference>
<keyword evidence="1" id="KW-0479">Metal-binding</keyword>
<sequence length="453" mass="52374">MACPYARFIENDNENEISTATAKLTINGAVNNDALAEILSLTGYGQTSSVKPELKRLPSSDELVNYSNYLQLNKLLDSQLLISAKHDQNKKAVHDEHLFIIIHQSFELWFKQIIWELDSLREIFANKLIDETHMFVSINRLQRCVQIWHLLCDQISILETMTPLDFMEFRSYLSPASGFQSLQFRLIENKLGLTDKSRVVYNQTSYKNVFPSANEQKDLTGSLEEPTLFMLIERWLERTPGLEDTSFNFVERYKQAVAQYIKFLQTNAESEPNPTAHHAALEDVKKTADTFRSLIDEKFHQQLVARGDRRLNHRAIFGALMIMLYREQPRFQGPYQILSLLMDIDALITKWRYNHLILVQRQIGNKQGTGGSAGYSYLRSTCSDRYKVFIDLFNLASFLIPREFIPKLTSEMKLRLSIASVNETLTKDECEEFEKNSKENDSISTDEVHSIKN</sequence>
<feature type="region of interest" description="Disordered" evidence="2">
    <location>
        <begin position="430"/>
        <end position="453"/>
    </location>
</feature>
<dbReference type="EMBL" id="CAJOAZ010001342">
    <property type="protein sequence ID" value="CAF3801236.1"/>
    <property type="molecule type" value="Genomic_DNA"/>
</dbReference>
<evidence type="ECO:0000313" key="11">
    <source>
        <dbReference type="EMBL" id="CAF3868131.1"/>
    </source>
</evidence>
<dbReference type="GO" id="GO:0019441">
    <property type="term" value="P:L-tryptophan catabolic process to kynurenine"/>
    <property type="evidence" value="ECO:0007669"/>
    <property type="project" value="UniProtKB-UniRule"/>
</dbReference>
<keyword evidence="1" id="KW-0349">Heme</keyword>
<gene>
    <name evidence="9" type="ORF">BJG266_LOCUS35067</name>
    <name evidence="8" type="ORF">BJG266_LOCUS6270</name>
    <name evidence="3" type="ORF">IZO911_LOCUS2299</name>
    <name evidence="4" type="ORF">JYZ213_LOCUS1912</name>
    <name evidence="12" type="ORF">KXQ929_LOCUS31896</name>
    <name evidence="11" type="ORF">OKA104_LOCUS22434</name>
    <name evidence="10" type="ORF">OXD698_LOCUS18267</name>
    <name evidence="6" type="ORF">QVE165_LOCUS4702</name>
    <name evidence="7" type="ORF">QVE165_LOCUS4749</name>
    <name evidence="5" type="ORF">VCS650_LOCUS2834</name>
</gene>
<dbReference type="EMBL" id="CAJNOM010000018">
    <property type="protein sequence ID" value="CAF0811206.1"/>
    <property type="molecule type" value="Genomic_DNA"/>
</dbReference>
<dbReference type="EMBL" id="CAJNOE010000011">
    <property type="protein sequence ID" value="CAF0724643.1"/>
    <property type="molecule type" value="Genomic_DNA"/>
</dbReference>
<evidence type="ECO:0000313" key="4">
    <source>
        <dbReference type="EMBL" id="CAF0741614.1"/>
    </source>
</evidence>
<comment type="caution">
    <text evidence="8">The sequence shown here is derived from an EMBL/GenBank/DDBJ whole genome shotgun (WGS) entry which is preliminary data.</text>
</comment>
<keyword evidence="1" id="KW-0560">Oxidoreductase</keyword>
<dbReference type="HAMAP" id="MF_01972">
    <property type="entry name" value="T23O"/>
    <property type="match status" value="1"/>
</dbReference>
<accession>A0A813U5I6</accession>
<dbReference type="Gene3D" id="1.10.287.3810">
    <property type="match status" value="1"/>
</dbReference>
<evidence type="ECO:0000313" key="7">
    <source>
        <dbReference type="EMBL" id="CAF0811206.1"/>
    </source>
</evidence>
<evidence type="ECO:0000313" key="14">
    <source>
        <dbReference type="Proteomes" id="UP000663877"/>
    </source>
</evidence>
<evidence type="ECO:0000313" key="12">
    <source>
        <dbReference type="EMBL" id="CAF4056967.1"/>
    </source>
</evidence>
<evidence type="ECO:0000313" key="13">
    <source>
        <dbReference type="Proteomes" id="UP000663832"/>
    </source>
</evidence>
<name>A0A813U5I6_9BILA</name>
<dbReference type="SUPFAM" id="SSF140959">
    <property type="entry name" value="Indolic compounds 2,3-dioxygenase-like"/>
    <property type="match status" value="1"/>
</dbReference>
<dbReference type="EMBL" id="CAJNOM010000018">
    <property type="protein sequence ID" value="CAF0810337.1"/>
    <property type="molecule type" value="Genomic_DNA"/>
</dbReference>
<dbReference type="EC" id="1.13.11.11" evidence="1"/>
<dbReference type="Gene3D" id="1.20.58.480">
    <property type="match status" value="1"/>
</dbReference>
<dbReference type="EMBL" id="CAJNOI010000841">
    <property type="protein sequence ID" value="CAF1353125.1"/>
    <property type="molecule type" value="Genomic_DNA"/>
</dbReference>
<dbReference type="Proteomes" id="UP000663832">
    <property type="component" value="Unassembled WGS sequence"/>
</dbReference>
<dbReference type="Proteomes" id="UP000663844">
    <property type="component" value="Unassembled WGS sequence"/>
</dbReference>
<evidence type="ECO:0000313" key="9">
    <source>
        <dbReference type="EMBL" id="CAF1353125.1"/>
    </source>
</evidence>
<comment type="subunit">
    <text evidence="1">Homotetramer. Dimer of dimers.</text>
</comment>
<dbReference type="OrthoDB" id="447477at2759"/>
<comment type="pathway">
    <text evidence="1">Amino-acid degradation; L-tryptophan degradation via kynurenine pathway; L-kynurenine from L-tryptophan: step 1/2.</text>
</comment>
<comment type="similarity">
    <text evidence="1">Belongs to the tryptophan 2,3-dioxygenase family.</text>
</comment>
<evidence type="ECO:0000313" key="5">
    <source>
        <dbReference type="EMBL" id="CAF0779266.1"/>
    </source>
</evidence>
<evidence type="ECO:0000256" key="1">
    <source>
        <dbReference type="HAMAP-Rule" id="MF_03020"/>
    </source>
</evidence>
<dbReference type="EMBL" id="CAJOAY010001632">
    <property type="protein sequence ID" value="CAF3868131.1"/>
    <property type="molecule type" value="Genomic_DNA"/>
</dbReference>
<keyword evidence="1" id="KW-0823">Tryptophan catabolism</keyword>